<reference evidence="1 2" key="1">
    <citation type="submission" date="2019-08" db="EMBL/GenBank/DDBJ databases">
        <title>Deep-cultivation of Planctomycetes and their phenomic and genomic characterization uncovers novel biology.</title>
        <authorList>
            <person name="Wiegand S."/>
            <person name="Jogler M."/>
            <person name="Boedeker C."/>
            <person name="Pinto D."/>
            <person name="Vollmers J."/>
            <person name="Rivas-Marin E."/>
            <person name="Kohn T."/>
            <person name="Peeters S.H."/>
            <person name="Heuer A."/>
            <person name="Rast P."/>
            <person name="Oberbeckmann S."/>
            <person name="Bunk B."/>
            <person name="Jeske O."/>
            <person name="Meyerdierks A."/>
            <person name="Storesund J.E."/>
            <person name="Kallscheuer N."/>
            <person name="Luecker S."/>
            <person name="Lage O.M."/>
            <person name="Pohl T."/>
            <person name="Merkel B.J."/>
            <person name="Hornburger P."/>
            <person name="Mueller R.-W."/>
            <person name="Bruemmer F."/>
            <person name="Labrenz M."/>
            <person name="Spormann A.M."/>
            <person name="Op den Camp H."/>
            <person name="Overmann J."/>
            <person name="Amann R."/>
            <person name="Jetten M.S.M."/>
            <person name="Mascher T."/>
            <person name="Medema M.H."/>
            <person name="Devos D.P."/>
            <person name="Kaster A.-K."/>
            <person name="Ovreas L."/>
            <person name="Rohde M."/>
            <person name="Galperin M.Y."/>
            <person name="Jogler C."/>
        </authorList>
    </citation>
    <scope>NUCLEOTIDE SEQUENCE [LARGE SCALE GENOMIC DNA]</scope>
    <source>
        <strain evidence="1 2">Pr1d</strain>
    </source>
</reference>
<evidence type="ECO:0008006" key="3">
    <source>
        <dbReference type="Google" id="ProtNLM"/>
    </source>
</evidence>
<evidence type="ECO:0000313" key="1">
    <source>
        <dbReference type="EMBL" id="QEG34614.1"/>
    </source>
</evidence>
<dbReference type="InterPro" id="IPR008930">
    <property type="entry name" value="Terpenoid_cyclase/PrenylTrfase"/>
</dbReference>
<proteinExistence type="predicted"/>
<name>A0A5B9Q6F3_9BACT</name>
<gene>
    <name evidence="1" type="ORF">Pr1d_18950</name>
</gene>
<accession>A0A5B9Q6F3</accession>
<dbReference type="Gene3D" id="1.50.10.20">
    <property type="match status" value="1"/>
</dbReference>
<dbReference type="SUPFAM" id="SSF48239">
    <property type="entry name" value="Terpenoid cyclases/Protein prenyltransferases"/>
    <property type="match status" value="1"/>
</dbReference>
<dbReference type="Proteomes" id="UP000323917">
    <property type="component" value="Chromosome"/>
</dbReference>
<dbReference type="AlphaFoldDB" id="A0A5B9Q6F3"/>
<organism evidence="1 2">
    <name type="scientific">Bythopirellula goksoeyrii</name>
    <dbReference type="NCBI Taxonomy" id="1400387"/>
    <lineage>
        <taxon>Bacteria</taxon>
        <taxon>Pseudomonadati</taxon>
        <taxon>Planctomycetota</taxon>
        <taxon>Planctomycetia</taxon>
        <taxon>Pirellulales</taxon>
        <taxon>Lacipirellulaceae</taxon>
        <taxon>Bythopirellula</taxon>
    </lineage>
</organism>
<keyword evidence="2" id="KW-1185">Reference proteome</keyword>
<dbReference type="EMBL" id="CP042913">
    <property type="protein sequence ID" value="QEG34614.1"/>
    <property type="molecule type" value="Genomic_DNA"/>
</dbReference>
<dbReference type="OrthoDB" id="5451915at2"/>
<evidence type="ECO:0000313" key="2">
    <source>
        <dbReference type="Proteomes" id="UP000323917"/>
    </source>
</evidence>
<dbReference type="RefSeq" id="WP_148073240.1">
    <property type="nucleotide sequence ID" value="NZ_CP042913.1"/>
</dbReference>
<protein>
    <recommendedName>
        <fullName evidence="3">Prenyltransferase and squalene oxidase repeat protein</fullName>
    </recommendedName>
</protein>
<dbReference type="KEGG" id="bgok:Pr1d_18950"/>
<sequence length="290" mass="31528">MNFIQQTIDQLASANRCAYSPDGPWAAEPTSLACLALKINNNHEAALRLANQLVDSQESNGAVCALAERDTPAWTTSLAILAWTTCDQVTFASHIKRAIDWALVTQGKPADRHPDVGHDPSILGWSWAADTHAWMEPTCMFVIALKAAGFHGHNRTREGVRMIADRLLPAGGCNYGNTMVLGQQMMPQVQSTGLAMLALAGEENKDPRVVASLDYLQNHIRPETTTSSMCYGLLGLTAQGRRPQQATDYLRQAYGREMASGTSEYKLALLLLAASEEKELFPGIQSEATA</sequence>